<evidence type="ECO:0000256" key="6">
    <source>
        <dbReference type="ARBA" id="ARBA00022918"/>
    </source>
</evidence>
<keyword evidence="4" id="KW-0255">Endonuclease</keyword>
<keyword evidence="2" id="KW-0548">Nucleotidyltransferase</keyword>
<keyword evidence="1" id="KW-0808">Transferase</keyword>
<gene>
    <name evidence="8" type="ORF">Tco_0992759</name>
</gene>
<evidence type="ECO:0000313" key="9">
    <source>
        <dbReference type="Proteomes" id="UP001151760"/>
    </source>
</evidence>
<keyword evidence="9" id="KW-1185">Reference proteome</keyword>
<keyword evidence="5" id="KW-0378">Hydrolase</keyword>
<name>A0ABQ5F4B8_9ASTR</name>
<dbReference type="PANTHER" id="PTHR48475:SF2">
    <property type="entry name" value="RIBONUCLEASE H"/>
    <property type="match status" value="1"/>
</dbReference>
<dbReference type="SUPFAM" id="SSF53098">
    <property type="entry name" value="Ribonuclease H-like"/>
    <property type="match status" value="1"/>
</dbReference>
<dbReference type="InterPro" id="IPR002156">
    <property type="entry name" value="RNaseH_domain"/>
</dbReference>
<dbReference type="PANTHER" id="PTHR48475">
    <property type="entry name" value="RIBONUCLEASE H"/>
    <property type="match status" value="1"/>
</dbReference>
<evidence type="ECO:0000259" key="7">
    <source>
        <dbReference type="PROSITE" id="PS50879"/>
    </source>
</evidence>
<dbReference type="Pfam" id="PF17917">
    <property type="entry name" value="RT_RNaseH"/>
    <property type="match status" value="1"/>
</dbReference>
<sequence length="459" mass="52396">MLKGCLDKKDFTWTKEVDKAFEDLKIYIEKLPTLVAPKAGENLIVYLAASKECISAVLMAERGNDQRPVYFVSRVLQGAELNYLIMEKVVLALIHAARRLKIYFQAHNIMVMTNKPIRLLLSKPEKSMRVARWAIELGEYAIEFKPRNIVKAQLLADFLAETKEKDEEIDFKEKQQIDQTTRWKLYTNGASRCDGSRAGLMVVSPEGTEFTYALKFEFTSTNNEAEYEAVIAGLCIAKEMKIEEITVFVDSQLVSNQVNGSYEAKHDHTKQIQITKDLLKNFRHSEVQYIRRNQNKKADTLSKLASLTFEHLTKKVLVEKLAKKSIHKNKVAEAIVEEENSWMTSIIEYLVSGILPADKKLARKFRVKASNYRIIDRILYTRSFLTPWLRCVGLKQGKKVIREIYGGACGLHAGPRSLVAKITTLDITGHLCIETQRKLSKVVMHAKSTRESPGYQNKT</sequence>
<dbReference type="GO" id="GO:0003964">
    <property type="term" value="F:RNA-directed DNA polymerase activity"/>
    <property type="evidence" value="ECO:0007669"/>
    <property type="project" value="UniProtKB-KW"/>
</dbReference>
<proteinExistence type="predicted"/>
<comment type="caution">
    <text evidence="8">The sequence shown here is derived from an EMBL/GenBank/DDBJ whole genome shotgun (WGS) entry which is preliminary data.</text>
</comment>
<dbReference type="InterPro" id="IPR043502">
    <property type="entry name" value="DNA/RNA_pol_sf"/>
</dbReference>
<evidence type="ECO:0000256" key="3">
    <source>
        <dbReference type="ARBA" id="ARBA00022722"/>
    </source>
</evidence>
<dbReference type="SUPFAM" id="SSF56672">
    <property type="entry name" value="DNA/RNA polymerases"/>
    <property type="match status" value="1"/>
</dbReference>
<reference evidence="8" key="2">
    <citation type="submission" date="2022-01" db="EMBL/GenBank/DDBJ databases">
        <authorList>
            <person name="Yamashiro T."/>
            <person name="Shiraishi A."/>
            <person name="Satake H."/>
            <person name="Nakayama K."/>
        </authorList>
    </citation>
    <scope>NUCLEOTIDE SEQUENCE</scope>
</reference>
<dbReference type="InterPro" id="IPR012337">
    <property type="entry name" value="RNaseH-like_sf"/>
</dbReference>
<dbReference type="InterPro" id="IPR041373">
    <property type="entry name" value="RT_RNaseH"/>
</dbReference>
<dbReference type="EMBL" id="BQNB010016955">
    <property type="protein sequence ID" value="GJT57705.1"/>
    <property type="molecule type" value="Genomic_DNA"/>
</dbReference>
<keyword evidence="6 8" id="KW-0695">RNA-directed DNA polymerase</keyword>
<reference evidence="8" key="1">
    <citation type="journal article" date="2022" name="Int. J. Mol. Sci.">
        <title>Draft Genome of Tanacetum Coccineum: Genomic Comparison of Closely Related Tanacetum-Family Plants.</title>
        <authorList>
            <person name="Yamashiro T."/>
            <person name="Shiraishi A."/>
            <person name="Nakayama K."/>
            <person name="Satake H."/>
        </authorList>
    </citation>
    <scope>NUCLEOTIDE SEQUENCE</scope>
</reference>
<protein>
    <submittedName>
        <fullName evidence="8">Reverse transcriptase domain-containing protein</fullName>
    </submittedName>
</protein>
<dbReference type="PROSITE" id="PS50879">
    <property type="entry name" value="RNASE_H_1"/>
    <property type="match status" value="1"/>
</dbReference>
<feature type="domain" description="RNase H type-1" evidence="7">
    <location>
        <begin position="179"/>
        <end position="307"/>
    </location>
</feature>
<evidence type="ECO:0000256" key="1">
    <source>
        <dbReference type="ARBA" id="ARBA00022679"/>
    </source>
</evidence>
<dbReference type="CDD" id="cd09279">
    <property type="entry name" value="RNase_HI_like"/>
    <property type="match status" value="1"/>
</dbReference>
<evidence type="ECO:0000256" key="2">
    <source>
        <dbReference type="ARBA" id="ARBA00022695"/>
    </source>
</evidence>
<dbReference type="InterPro" id="IPR036397">
    <property type="entry name" value="RNaseH_sf"/>
</dbReference>
<dbReference type="Pfam" id="PF13456">
    <property type="entry name" value="RVT_3"/>
    <property type="match status" value="1"/>
</dbReference>
<keyword evidence="3" id="KW-0540">Nuclease</keyword>
<evidence type="ECO:0000256" key="4">
    <source>
        <dbReference type="ARBA" id="ARBA00022759"/>
    </source>
</evidence>
<evidence type="ECO:0000313" key="8">
    <source>
        <dbReference type="EMBL" id="GJT57705.1"/>
    </source>
</evidence>
<dbReference type="Gene3D" id="3.30.420.10">
    <property type="entry name" value="Ribonuclease H-like superfamily/Ribonuclease H"/>
    <property type="match status" value="1"/>
</dbReference>
<evidence type="ECO:0000256" key="5">
    <source>
        <dbReference type="ARBA" id="ARBA00022801"/>
    </source>
</evidence>
<dbReference type="Proteomes" id="UP001151760">
    <property type="component" value="Unassembled WGS sequence"/>
</dbReference>
<accession>A0ABQ5F4B8</accession>
<organism evidence="8 9">
    <name type="scientific">Tanacetum coccineum</name>
    <dbReference type="NCBI Taxonomy" id="301880"/>
    <lineage>
        <taxon>Eukaryota</taxon>
        <taxon>Viridiplantae</taxon>
        <taxon>Streptophyta</taxon>
        <taxon>Embryophyta</taxon>
        <taxon>Tracheophyta</taxon>
        <taxon>Spermatophyta</taxon>
        <taxon>Magnoliopsida</taxon>
        <taxon>eudicotyledons</taxon>
        <taxon>Gunneridae</taxon>
        <taxon>Pentapetalae</taxon>
        <taxon>asterids</taxon>
        <taxon>campanulids</taxon>
        <taxon>Asterales</taxon>
        <taxon>Asteraceae</taxon>
        <taxon>Asteroideae</taxon>
        <taxon>Anthemideae</taxon>
        <taxon>Anthemidinae</taxon>
        <taxon>Tanacetum</taxon>
    </lineage>
</organism>